<gene>
    <name evidence="4" type="primary">rplQ</name>
    <name evidence="7" type="ORF">C2E25_01640</name>
</gene>
<dbReference type="PANTHER" id="PTHR14413">
    <property type="entry name" value="RIBOSOMAL PROTEIN L17"/>
    <property type="match status" value="1"/>
</dbReference>
<dbReference type="GO" id="GO:0003735">
    <property type="term" value="F:structural constituent of ribosome"/>
    <property type="evidence" value="ECO:0007669"/>
    <property type="project" value="InterPro"/>
</dbReference>
<dbReference type="FunFam" id="3.90.1030.10:FF:000001">
    <property type="entry name" value="50S ribosomal protein L17"/>
    <property type="match status" value="1"/>
</dbReference>
<dbReference type="InterPro" id="IPR000456">
    <property type="entry name" value="Ribosomal_bL17"/>
</dbReference>
<reference evidence="7 8" key="1">
    <citation type="journal article" date="2018" name="Genome Announc.">
        <title>Genome Sequence of Geothermobacter sp. HR-1 Iron Reducer from the Loihi Seamount.</title>
        <authorList>
            <person name="Smith H."/>
            <person name="Abuyen K."/>
            <person name="Tremblay J."/>
            <person name="Savalia P."/>
            <person name="Perez-Rodriguez I."/>
            <person name="Emerson D."/>
            <person name="Tully B."/>
            <person name="Amend J."/>
        </authorList>
    </citation>
    <scope>NUCLEOTIDE SEQUENCE [LARGE SCALE GENOMIC DNA]</scope>
    <source>
        <strain evidence="7 8">HR-1</strain>
    </source>
</reference>
<dbReference type="OrthoDB" id="9809073at2"/>
<evidence type="ECO:0000256" key="6">
    <source>
        <dbReference type="SAM" id="MobiDB-lite"/>
    </source>
</evidence>
<dbReference type="InterPro" id="IPR047859">
    <property type="entry name" value="Ribosomal_bL17_CS"/>
</dbReference>
<evidence type="ECO:0000313" key="7">
    <source>
        <dbReference type="EMBL" id="PNU21591.1"/>
    </source>
</evidence>
<dbReference type="InterPro" id="IPR036373">
    <property type="entry name" value="Ribosomal_bL17_sf"/>
</dbReference>
<comment type="similarity">
    <text evidence="1 4 5">Belongs to the bacterial ribosomal protein bL17 family.</text>
</comment>
<protein>
    <recommendedName>
        <fullName evidence="4">Large ribosomal subunit protein bL17</fullName>
    </recommendedName>
</protein>
<dbReference type="GO" id="GO:0022625">
    <property type="term" value="C:cytosolic large ribosomal subunit"/>
    <property type="evidence" value="ECO:0007669"/>
    <property type="project" value="TreeGrafter"/>
</dbReference>
<evidence type="ECO:0000256" key="1">
    <source>
        <dbReference type="ARBA" id="ARBA00008777"/>
    </source>
</evidence>
<comment type="caution">
    <text evidence="7">The sequence shown here is derived from an EMBL/GenBank/DDBJ whole genome shotgun (WGS) entry which is preliminary data.</text>
</comment>
<evidence type="ECO:0000256" key="5">
    <source>
        <dbReference type="RuleBase" id="RU000660"/>
    </source>
</evidence>
<evidence type="ECO:0000313" key="8">
    <source>
        <dbReference type="Proteomes" id="UP000236340"/>
    </source>
</evidence>
<dbReference type="NCBIfam" id="TIGR00059">
    <property type="entry name" value="L17"/>
    <property type="match status" value="1"/>
</dbReference>
<dbReference type="EMBL" id="PPFX01000002">
    <property type="protein sequence ID" value="PNU21591.1"/>
    <property type="molecule type" value="Genomic_DNA"/>
</dbReference>
<accession>A0A2K2HED9</accession>
<dbReference type="PANTHER" id="PTHR14413:SF16">
    <property type="entry name" value="LARGE RIBOSOMAL SUBUNIT PROTEIN BL17M"/>
    <property type="match status" value="1"/>
</dbReference>
<dbReference type="PROSITE" id="PS01167">
    <property type="entry name" value="RIBOSOMAL_L17"/>
    <property type="match status" value="1"/>
</dbReference>
<keyword evidence="3 4" id="KW-0687">Ribonucleoprotein</keyword>
<dbReference type="SUPFAM" id="SSF64263">
    <property type="entry name" value="Prokaryotic ribosomal protein L17"/>
    <property type="match status" value="1"/>
</dbReference>
<organism evidence="7 8">
    <name type="scientific">Geothermobacter hydrogeniphilus</name>
    <dbReference type="NCBI Taxonomy" id="1969733"/>
    <lineage>
        <taxon>Bacteria</taxon>
        <taxon>Pseudomonadati</taxon>
        <taxon>Thermodesulfobacteriota</taxon>
        <taxon>Desulfuromonadia</taxon>
        <taxon>Desulfuromonadales</taxon>
        <taxon>Geothermobacteraceae</taxon>
        <taxon>Geothermobacter</taxon>
    </lineage>
</organism>
<dbReference type="Proteomes" id="UP000236340">
    <property type="component" value="Unassembled WGS sequence"/>
</dbReference>
<proteinExistence type="inferred from homology"/>
<evidence type="ECO:0000256" key="4">
    <source>
        <dbReference type="HAMAP-Rule" id="MF_01368"/>
    </source>
</evidence>
<name>A0A2K2HED9_9BACT</name>
<feature type="compositionally biased region" description="Acidic residues" evidence="6">
    <location>
        <begin position="166"/>
        <end position="180"/>
    </location>
</feature>
<dbReference type="HAMAP" id="MF_01368">
    <property type="entry name" value="Ribosomal_bL17"/>
    <property type="match status" value="1"/>
</dbReference>
<dbReference type="RefSeq" id="WP_103114074.1">
    <property type="nucleotide sequence ID" value="NZ_PPFX01000002.1"/>
</dbReference>
<dbReference type="Gene3D" id="3.90.1030.10">
    <property type="entry name" value="Ribosomal protein L17"/>
    <property type="match status" value="1"/>
</dbReference>
<dbReference type="Pfam" id="PF01196">
    <property type="entry name" value="Ribosomal_L17"/>
    <property type="match status" value="1"/>
</dbReference>
<feature type="region of interest" description="Disordered" evidence="6">
    <location>
        <begin position="124"/>
        <end position="187"/>
    </location>
</feature>
<dbReference type="AlphaFoldDB" id="A0A2K2HED9"/>
<comment type="subunit">
    <text evidence="4">Part of the 50S ribosomal subunit. Contacts protein L32.</text>
</comment>
<evidence type="ECO:0000256" key="2">
    <source>
        <dbReference type="ARBA" id="ARBA00022980"/>
    </source>
</evidence>
<dbReference type="GO" id="GO:0006412">
    <property type="term" value="P:translation"/>
    <property type="evidence" value="ECO:0007669"/>
    <property type="project" value="UniProtKB-UniRule"/>
</dbReference>
<evidence type="ECO:0000256" key="3">
    <source>
        <dbReference type="ARBA" id="ARBA00023274"/>
    </source>
</evidence>
<keyword evidence="2 4" id="KW-0689">Ribosomal protein</keyword>
<feature type="compositionally biased region" description="Acidic residues" evidence="6">
    <location>
        <begin position="145"/>
        <end position="157"/>
    </location>
</feature>
<sequence length="187" mass="20795">MRHRKAGRRLGRNSSHRKAMLRNMVTSLLQHEKITTTDARAKELRKLVEKMITLGKRGTLHARRQALQVIQDKKVVAKLFEQIAPRYQERPGGYTRIIKLGHRSGDNASMSIIELVEEELTIKPKKKKAAKKAEPKVEAPVVEETTTEEAPVEEAPVEEGTAGVEAAEEPAAEASVDDDAVGEKSKD</sequence>